<comment type="caution">
    <text evidence="1">The sequence shown here is derived from an EMBL/GenBank/DDBJ whole genome shotgun (WGS) entry which is preliminary data.</text>
</comment>
<evidence type="ECO:0000313" key="1">
    <source>
        <dbReference type="EMBL" id="ELP34731.1"/>
    </source>
</evidence>
<protein>
    <submittedName>
        <fullName evidence="1">Uncharacterized protein</fullName>
    </submittedName>
</protein>
<proteinExistence type="predicted"/>
<dbReference type="EMBL" id="AMWG01000023">
    <property type="protein sequence ID" value="ELP34731.1"/>
    <property type="molecule type" value="Genomic_DNA"/>
</dbReference>
<dbReference type="AlphaFoldDB" id="L7CNT5"/>
<gene>
    <name evidence="1" type="ORF">RBSWK_01238</name>
</gene>
<accession>L7CNT5</accession>
<reference evidence="1 2" key="1">
    <citation type="journal article" date="2013" name="Mar. Genomics">
        <title>Expression of sulfatases in Rhodopirellula baltica and the diversity of sulfatases in the genus Rhodopirellula.</title>
        <authorList>
            <person name="Wegner C.E."/>
            <person name="Richter-Heitmann T."/>
            <person name="Klindworth A."/>
            <person name="Klockow C."/>
            <person name="Richter M."/>
            <person name="Achstetter T."/>
            <person name="Glockner F.O."/>
            <person name="Harder J."/>
        </authorList>
    </citation>
    <scope>NUCLEOTIDE SEQUENCE [LARGE SCALE GENOMIC DNA]</scope>
    <source>
        <strain evidence="1 2">SWK14</strain>
    </source>
</reference>
<dbReference type="Proteomes" id="UP000010959">
    <property type="component" value="Unassembled WGS sequence"/>
</dbReference>
<organism evidence="1 2">
    <name type="scientific">Rhodopirellula baltica SWK14</name>
    <dbReference type="NCBI Taxonomy" id="993516"/>
    <lineage>
        <taxon>Bacteria</taxon>
        <taxon>Pseudomonadati</taxon>
        <taxon>Planctomycetota</taxon>
        <taxon>Planctomycetia</taxon>
        <taxon>Pirellulales</taxon>
        <taxon>Pirellulaceae</taxon>
        <taxon>Rhodopirellula</taxon>
    </lineage>
</organism>
<sequence>MQPAWQPSTISPQVLQPFDPKPFSLPFKPLVLHAWQDGSTNSPQVLHPLPSRLAQLNFGPQVLQFGF</sequence>
<name>L7CNT5_RHOBT</name>
<evidence type="ECO:0000313" key="2">
    <source>
        <dbReference type="Proteomes" id="UP000010959"/>
    </source>
</evidence>